<dbReference type="Proteomes" id="UP000529795">
    <property type="component" value="Unassembled WGS sequence"/>
</dbReference>
<comment type="caution">
    <text evidence="8">The sequence shown here is derived from an EMBL/GenBank/DDBJ whole genome shotgun (WGS) entry which is preliminary data.</text>
</comment>
<dbReference type="PROSITE" id="PS52018">
    <property type="entry name" value="DART"/>
    <property type="match status" value="1"/>
</dbReference>
<evidence type="ECO:0000313" key="9">
    <source>
        <dbReference type="Proteomes" id="UP000529795"/>
    </source>
</evidence>
<comment type="caution">
    <text evidence="6">Lacks conserved residue(s) required for the propagation of feature annotation.</text>
</comment>
<keyword evidence="9" id="KW-1185">Reference proteome</keyword>
<dbReference type="InterPro" id="IPR029494">
    <property type="entry name" value="DarT"/>
</dbReference>
<keyword evidence="5 6" id="KW-0238">DNA-binding</keyword>
<proteinExistence type="inferred from homology"/>
<evidence type="ECO:0000256" key="4">
    <source>
        <dbReference type="ARBA" id="ARBA00022695"/>
    </source>
</evidence>
<reference evidence="8 9" key="1">
    <citation type="submission" date="2020-08" db="EMBL/GenBank/DDBJ databases">
        <title>Genomic Encyclopedia of Type Strains, Phase IV (KMG-IV): sequencing the most valuable type-strain genomes for metagenomic binning, comparative biology and taxonomic classification.</title>
        <authorList>
            <person name="Goeker M."/>
        </authorList>
    </citation>
    <scope>NUCLEOTIDE SEQUENCE [LARGE SCALE GENOMIC DNA]</scope>
    <source>
        <strain evidence="8 9">YC6723</strain>
    </source>
</reference>
<keyword evidence="4" id="KW-0548">Nucleotidyltransferase</keyword>
<dbReference type="RefSeq" id="WP_183982402.1">
    <property type="nucleotide sequence ID" value="NZ_JACIEV010000001.1"/>
</dbReference>
<keyword evidence="2" id="KW-0328">Glycosyltransferase</keyword>
<sequence length="220" mass="24265">MTIANLLVSRGISELLHFTTNRGIVGTLASGALLSRYKLPEEKYLKHILHVNAANRPEAGAFFDKSENWLDFVNLSISEINNRYFQVSQRWHLGADVWWGILSFDAVIATHPGVVFGTTNNSYDRCIRAGGAAGLNALFGPLIGRKSPNWSVTRGLRGPALPTCEQAEVLYPTAVPAEFLRRIYVREGDHHDAVSGWLAEFGFDAVEVVLSPEKFAGKPN</sequence>
<protein>
    <recommendedName>
        <fullName evidence="7">DarT domain-containing protein</fullName>
    </recommendedName>
</protein>
<dbReference type="EMBL" id="JACIEV010000001">
    <property type="protein sequence ID" value="MBB4152760.1"/>
    <property type="molecule type" value="Genomic_DNA"/>
</dbReference>
<evidence type="ECO:0000256" key="5">
    <source>
        <dbReference type="ARBA" id="ARBA00023125"/>
    </source>
</evidence>
<dbReference type="GO" id="GO:0016757">
    <property type="term" value="F:glycosyltransferase activity"/>
    <property type="evidence" value="ECO:0007669"/>
    <property type="project" value="UniProtKB-KW"/>
</dbReference>
<feature type="domain" description="DarT" evidence="7">
    <location>
        <begin position="13"/>
        <end position="216"/>
    </location>
</feature>
<dbReference type="GO" id="GO:0016779">
    <property type="term" value="F:nucleotidyltransferase activity"/>
    <property type="evidence" value="ECO:0007669"/>
    <property type="project" value="UniProtKB-KW"/>
</dbReference>
<accession>A0A840F4G1</accession>
<organism evidence="8 9">
    <name type="scientific">Sphingomonas jinjuensis</name>
    <dbReference type="NCBI Taxonomy" id="535907"/>
    <lineage>
        <taxon>Bacteria</taxon>
        <taxon>Pseudomonadati</taxon>
        <taxon>Pseudomonadota</taxon>
        <taxon>Alphaproteobacteria</taxon>
        <taxon>Sphingomonadales</taxon>
        <taxon>Sphingomonadaceae</taxon>
        <taxon>Sphingomonas</taxon>
    </lineage>
</organism>
<evidence type="ECO:0000256" key="6">
    <source>
        <dbReference type="PROSITE-ProRule" id="PRU01362"/>
    </source>
</evidence>
<gene>
    <name evidence="8" type="ORF">GGQ80_000636</name>
</gene>
<evidence type="ECO:0000256" key="2">
    <source>
        <dbReference type="ARBA" id="ARBA00022676"/>
    </source>
</evidence>
<name>A0A840F4G1_9SPHN</name>
<dbReference type="GO" id="GO:0003677">
    <property type="term" value="F:DNA binding"/>
    <property type="evidence" value="ECO:0007669"/>
    <property type="project" value="UniProtKB-UniRule"/>
</dbReference>
<dbReference type="Pfam" id="PF14487">
    <property type="entry name" value="DarT"/>
    <property type="match status" value="1"/>
</dbReference>
<evidence type="ECO:0000256" key="1">
    <source>
        <dbReference type="ARBA" id="ARBA00022649"/>
    </source>
</evidence>
<keyword evidence="1 6" id="KW-1277">Toxin-antitoxin system</keyword>
<evidence type="ECO:0000256" key="3">
    <source>
        <dbReference type="ARBA" id="ARBA00022679"/>
    </source>
</evidence>
<evidence type="ECO:0000259" key="7">
    <source>
        <dbReference type="PROSITE" id="PS52018"/>
    </source>
</evidence>
<comment type="similarity">
    <text evidence="6">Belongs to the DarT ADP-ribosyltransferase family.</text>
</comment>
<dbReference type="AlphaFoldDB" id="A0A840F4G1"/>
<keyword evidence="3" id="KW-0808">Transferase</keyword>
<evidence type="ECO:0000313" key="8">
    <source>
        <dbReference type="EMBL" id="MBB4152760.1"/>
    </source>
</evidence>